<comment type="caution">
    <text evidence="4">The sequence shown here is derived from an EMBL/GenBank/DDBJ whole genome shotgun (WGS) entry which is preliminary data.</text>
</comment>
<dbReference type="InterPro" id="IPR009057">
    <property type="entry name" value="Homeodomain-like_sf"/>
</dbReference>
<keyword evidence="5" id="KW-1185">Reference proteome</keyword>
<dbReference type="SUPFAM" id="SSF48498">
    <property type="entry name" value="Tetracyclin repressor-like, C-terminal domain"/>
    <property type="match status" value="1"/>
</dbReference>
<dbReference type="InterPro" id="IPR001647">
    <property type="entry name" value="HTH_TetR"/>
</dbReference>
<dbReference type="FunCoup" id="A0A4R2PHC9">
    <property type="interactions" value="118"/>
</dbReference>
<evidence type="ECO:0000313" key="5">
    <source>
        <dbReference type="Proteomes" id="UP000295399"/>
    </source>
</evidence>
<dbReference type="PROSITE" id="PS01081">
    <property type="entry name" value="HTH_TETR_1"/>
    <property type="match status" value="1"/>
</dbReference>
<dbReference type="InterPro" id="IPR023772">
    <property type="entry name" value="DNA-bd_HTH_TetR-type_CS"/>
</dbReference>
<sequence>MTLADYQAAKAADSRQRITKAATRLFLANSYDRVSVAEVTKQADVSLRTLYKHFDSKAALYASVVVAKAEELTDDLSASIDDEAPALAAVAAFALRVMQIGTRDDVLALWRTIIMEGRRFPQILDAYLQAREEFTALVRDFLQRLEARGDLRLDDRDAAVTLFIGMLDYRSSLPALIGEPGLDAAGQTRLAHQVAEAVLARFGAAGGRSAG</sequence>
<feature type="DNA-binding region" description="H-T-H motif" evidence="2">
    <location>
        <begin position="35"/>
        <end position="54"/>
    </location>
</feature>
<dbReference type="RefSeq" id="WP_132708603.1">
    <property type="nucleotide sequence ID" value="NZ_JACIGF010000006.1"/>
</dbReference>
<dbReference type="InterPro" id="IPR050109">
    <property type="entry name" value="HTH-type_TetR-like_transc_reg"/>
</dbReference>
<evidence type="ECO:0000256" key="1">
    <source>
        <dbReference type="ARBA" id="ARBA00023125"/>
    </source>
</evidence>
<dbReference type="PRINTS" id="PR00455">
    <property type="entry name" value="HTHTETR"/>
</dbReference>
<dbReference type="InterPro" id="IPR039536">
    <property type="entry name" value="TetR_C_Proteobacteria"/>
</dbReference>
<dbReference type="PROSITE" id="PS50977">
    <property type="entry name" value="HTH_TETR_2"/>
    <property type="match status" value="1"/>
</dbReference>
<organism evidence="4 5">
    <name type="scientific">Rhodothalassium salexigens DSM 2132</name>
    <dbReference type="NCBI Taxonomy" id="1188247"/>
    <lineage>
        <taxon>Bacteria</taxon>
        <taxon>Pseudomonadati</taxon>
        <taxon>Pseudomonadota</taxon>
        <taxon>Alphaproteobacteria</taxon>
        <taxon>Rhodothalassiales</taxon>
        <taxon>Rhodothalassiaceae</taxon>
        <taxon>Rhodothalassium</taxon>
    </lineage>
</organism>
<accession>A0A4R2PHC9</accession>
<dbReference type="Pfam" id="PF00440">
    <property type="entry name" value="TetR_N"/>
    <property type="match status" value="1"/>
</dbReference>
<feature type="domain" description="HTH tetR-type" evidence="3">
    <location>
        <begin position="12"/>
        <end position="72"/>
    </location>
</feature>
<dbReference type="OrthoDB" id="9816431at2"/>
<dbReference type="Gene3D" id="1.10.357.10">
    <property type="entry name" value="Tetracycline Repressor, domain 2"/>
    <property type="match status" value="1"/>
</dbReference>
<dbReference type="Proteomes" id="UP000295399">
    <property type="component" value="Unassembled WGS sequence"/>
</dbReference>
<dbReference type="Gene3D" id="1.10.10.60">
    <property type="entry name" value="Homeodomain-like"/>
    <property type="match status" value="1"/>
</dbReference>
<evidence type="ECO:0000313" key="4">
    <source>
        <dbReference type="EMBL" id="TCP33938.1"/>
    </source>
</evidence>
<evidence type="ECO:0000259" key="3">
    <source>
        <dbReference type="PROSITE" id="PS50977"/>
    </source>
</evidence>
<dbReference type="InterPro" id="IPR036271">
    <property type="entry name" value="Tet_transcr_reg_TetR-rel_C_sf"/>
</dbReference>
<dbReference type="InParanoid" id="A0A4R2PHC9"/>
<name>A0A4R2PHC9_RHOSA</name>
<evidence type="ECO:0000256" key="2">
    <source>
        <dbReference type="PROSITE-ProRule" id="PRU00335"/>
    </source>
</evidence>
<dbReference type="PANTHER" id="PTHR30055">
    <property type="entry name" value="HTH-TYPE TRANSCRIPTIONAL REGULATOR RUTR"/>
    <property type="match status" value="1"/>
</dbReference>
<dbReference type="GO" id="GO:0000976">
    <property type="term" value="F:transcription cis-regulatory region binding"/>
    <property type="evidence" value="ECO:0007669"/>
    <property type="project" value="TreeGrafter"/>
</dbReference>
<protein>
    <submittedName>
        <fullName evidence="4">TetR family transcriptional regulator</fullName>
    </submittedName>
</protein>
<reference evidence="4 5" key="1">
    <citation type="submission" date="2019-03" db="EMBL/GenBank/DDBJ databases">
        <title>Genomic Encyclopedia of Type Strains, Phase IV (KMG-IV): sequencing the most valuable type-strain genomes for metagenomic binning, comparative biology and taxonomic classification.</title>
        <authorList>
            <person name="Goeker M."/>
        </authorList>
    </citation>
    <scope>NUCLEOTIDE SEQUENCE [LARGE SCALE GENOMIC DNA]</scope>
    <source>
        <strain evidence="4 5">DSM 2132</strain>
    </source>
</reference>
<proteinExistence type="predicted"/>
<dbReference type="PANTHER" id="PTHR30055:SF146">
    <property type="entry name" value="HTH-TYPE TRANSCRIPTIONAL DUAL REGULATOR CECR"/>
    <property type="match status" value="1"/>
</dbReference>
<dbReference type="EMBL" id="SLXO01000006">
    <property type="protein sequence ID" value="TCP33938.1"/>
    <property type="molecule type" value="Genomic_DNA"/>
</dbReference>
<gene>
    <name evidence="4" type="ORF">EV659_10696</name>
</gene>
<dbReference type="Pfam" id="PF14246">
    <property type="entry name" value="TetR_C_7"/>
    <property type="match status" value="1"/>
</dbReference>
<keyword evidence="1 2" id="KW-0238">DNA-binding</keyword>
<dbReference type="SUPFAM" id="SSF46689">
    <property type="entry name" value="Homeodomain-like"/>
    <property type="match status" value="1"/>
</dbReference>
<dbReference type="AlphaFoldDB" id="A0A4R2PHC9"/>
<dbReference type="GO" id="GO:0003700">
    <property type="term" value="F:DNA-binding transcription factor activity"/>
    <property type="evidence" value="ECO:0007669"/>
    <property type="project" value="TreeGrafter"/>
</dbReference>